<dbReference type="NCBIfam" id="TIGR00125">
    <property type="entry name" value="cyt_tran_rel"/>
    <property type="match status" value="1"/>
</dbReference>
<keyword evidence="9 11" id="KW-0520">NAD</keyword>
<feature type="domain" description="Cytidyltransferase-like" evidence="12">
    <location>
        <begin position="9"/>
        <end position="177"/>
    </location>
</feature>
<evidence type="ECO:0000313" key="14">
    <source>
        <dbReference type="Proteomes" id="UP000005632"/>
    </source>
</evidence>
<name>G8QXT5_SPHPG</name>
<evidence type="ECO:0000256" key="6">
    <source>
        <dbReference type="ARBA" id="ARBA00022695"/>
    </source>
</evidence>
<proteinExistence type="inferred from homology"/>
<dbReference type="STRING" id="158190.SpiGrapes_2979"/>
<dbReference type="PANTHER" id="PTHR39321:SF3">
    <property type="entry name" value="PHOSPHOPANTETHEINE ADENYLYLTRANSFERASE"/>
    <property type="match status" value="1"/>
</dbReference>
<dbReference type="Gene3D" id="3.40.50.620">
    <property type="entry name" value="HUPs"/>
    <property type="match status" value="1"/>
</dbReference>
<evidence type="ECO:0000256" key="5">
    <source>
        <dbReference type="ARBA" id="ARBA00022679"/>
    </source>
</evidence>
<dbReference type="UniPathway" id="UPA00253">
    <property type="reaction ID" value="UER00332"/>
</dbReference>
<dbReference type="Pfam" id="PF01467">
    <property type="entry name" value="CTP_transf_like"/>
    <property type="match status" value="1"/>
</dbReference>
<evidence type="ECO:0000256" key="4">
    <source>
        <dbReference type="ARBA" id="ARBA00022642"/>
    </source>
</evidence>
<keyword evidence="7 11" id="KW-0547">Nucleotide-binding</keyword>
<dbReference type="Proteomes" id="UP000005632">
    <property type="component" value="Chromosome"/>
</dbReference>
<gene>
    <name evidence="11" type="primary">nadD</name>
    <name evidence="13" type="ordered locus">SpiGrapes_2979</name>
</gene>
<evidence type="ECO:0000256" key="8">
    <source>
        <dbReference type="ARBA" id="ARBA00022840"/>
    </source>
</evidence>
<dbReference type="CDD" id="cd02165">
    <property type="entry name" value="NMNAT"/>
    <property type="match status" value="1"/>
</dbReference>
<dbReference type="NCBIfam" id="TIGR00482">
    <property type="entry name" value="nicotinate (nicotinamide) nucleotide adenylyltransferase"/>
    <property type="match status" value="1"/>
</dbReference>
<dbReference type="InterPro" id="IPR004821">
    <property type="entry name" value="Cyt_trans-like"/>
</dbReference>
<evidence type="ECO:0000256" key="9">
    <source>
        <dbReference type="ARBA" id="ARBA00023027"/>
    </source>
</evidence>
<dbReference type="RefSeq" id="WP_014271568.1">
    <property type="nucleotide sequence ID" value="NC_016633.1"/>
</dbReference>
<dbReference type="InterPro" id="IPR005248">
    <property type="entry name" value="NadD/NMNAT"/>
</dbReference>
<evidence type="ECO:0000256" key="3">
    <source>
        <dbReference type="ARBA" id="ARBA00009014"/>
    </source>
</evidence>
<keyword evidence="4 11" id="KW-0662">Pyridine nucleotide biosynthesis</keyword>
<comment type="function">
    <text evidence="1 11">Catalyzes the reversible adenylation of nicotinate mononucleotide (NaMN) to nicotinic acid adenine dinucleotide (NaAD).</text>
</comment>
<protein>
    <recommendedName>
        <fullName evidence="11">Probable nicotinate-nucleotide adenylyltransferase</fullName>
        <ecNumber evidence="11">2.7.7.18</ecNumber>
    </recommendedName>
    <alternativeName>
        <fullName evidence="11">Deamido-NAD(+) diphosphorylase</fullName>
    </alternativeName>
    <alternativeName>
        <fullName evidence="11">Deamido-NAD(+) pyrophosphorylase</fullName>
    </alternativeName>
    <alternativeName>
        <fullName evidence="11">Nicotinate mononucleotide adenylyltransferase</fullName>
        <shortName evidence="11">NaMN adenylyltransferase</shortName>
    </alternativeName>
</protein>
<comment type="similarity">
    <text evidence="3 11">Belongs to the NadD family.</text>
</comment>
<reference evidence="13 14" key="1">
    <citation type="submission" date="2011-11" db="EMBL/GenBank/DDBJ databases">
        <title>Complete sequence of Spirochaeta sp. grapes.</title>
        <authorList>
            <consortium name="US DOE Joint Genome Institute"/>
            <person name="Lucas S."/>
            <person name="Han J."/>
            <person name="Lapidus A."/>
            <person name="Cheng J.-F."/>
            <person name="Goodwin L."/>
            <person name="Pitluck S."/>
            <person name="Peters L."/>
            <person name="Ovchinnikova G."/>
            <person name="Munk A.C."/>
            <person name="Detter J.C."/>
            <person name="Han C."/>
            <person name="Tapia R."/>
            <person name="Land M."/>
            <person name="Hauser L."/>
            <person name="Kyrpides N."/>
            <person name="Ivanova N."/>
            <person name="Pagani I."/>
            <person name="Ritalahtilisa K."/>
            <person name="Loeffler F."/>
            <person name="Woyke T."/>
        </authorList>
    </citation>
    <scope>NUCLEOTIDE SEQUENCE [LARGE SCALE GENOMIC DNA]</scope>
    <source>
        <strain evidence="14">ATCC BAA-1885 / DSM 22778 / Grapes</strain>
    </source>
</reference>
<keyword evidence="5 11" id="KW-0808">Transferase</keyword>
<dbReference type="KEGG" id="sgp:SpiGrapes_2979"/>
<dbReference type="GO" id="GO:0004515">
    <property type="term" value="F:nicotinate-nucleotide adenylyltransferase activity"/>
    <property type="evidence" value="ECO:0007669"/>
    <property type="project" value="UniProtKB-UniRule"/>
</dbReference>
<dbReference type="PANTHER" id="PTHR39321">
    <property type="entry name" value="NICOTINATE-NUCLEOTIDE ADENYLYLTRANSFERASE-RELATED"/>
    <property type="match status" value="1"/>
</dbReference>
<accession>G8QXT5</accession>
<dbReference type="EMBL" id="CP003155">
    <property type="protein sequence ID" value="AEV30729.1"/>
    <property type="molecule type" value="Genomic_DNA"/>
</dbReference>
<evidence type="ECO:0000256" key="11">
    <source>
        <dbReference type="HAMAP-Rule" id="MF_00244"/>
    </source>
</evidence>
<dbReference type="SUPFAM" id="SSF52374">
    <property type="entry name" value="Nucleotidylyl transferase"/>
    <property type="match status" value="1"/>
</dbReference>
<dbReference type="GO" id="GO:0005524">
    <property type="term" value="F:ATP binding"/>
    <property type="evidence" value="ECO:0007669"/>
    <property type="project" value="UniProtKB-KW"/>
</dbReference>
<keyword evidence="14" id="KW-1185">Reference proteome</keyword>
<evidence type="ECO:0000256" key="7">
    <source>
        <dbReference type="ARBA" id="ARBA00022741"/>
    </source>
</evidence>
<evidence type="ECO:0000256" key="10">
    <source>
        <dbReference type="ARBA" id="ARBA00048721"/>
    </source>
</evidence>
<comment type="pathway">
    <text evidence="2 11">Cofactor biosynthesis; NAD(+) biosynthesis; deamido-NAD(+) from nicotinate D-ribonucleotide: step 1/1.</text>
</comment>
<dbReference type="EC" id="2.7.7.18" evidence="11"/>
<dbReference type="HAMAP" id="MF_00244">
    <property type="entry name" value="NaMN_adenylyltr"/>
    <property type="match status" value="1"/>
</dbReference>
<comment type="catalytic activity">
    <reaction evidence="10 11">
        <text>nicotinate beta-D-ribonucleotide + ATP + H(+) = deamido-NAD(+) + diphosphate</text>
        <dbReference type="Rhea" id="RHEA:22860"/>
        <dbReference type="ChEBI" id="CHEBI:15378"/>
        <dbReference type="ChEBI" id="CHEBI:30616"/>
        <dbReference type="ChEBI" id="CHEBI:33019"/>
        <dbReference type="ChEBI" id="CHEBI:57502"/>
        <dbReference type="ChEBI" id="CHEBI:58437"/>
        <dbReference type="EC" id="2.7.7.18"/>
    </reaction>
</comment>
<dbReference type="InterPro" id="IPR014729">
    <property type="entry name" value="Rossmann-like_a/b/a_fold"/>
</dbReference>
<evidence type="ECO:0000259" key="12">
    <source>
        <dbReference type="Pfam" id="PF01467"/>
    </source>
</evidence>
<organism evidence="13 14">
    <name type="scientific">Sphaerochaeta pleomorpha (strain ATCC BAA-1885 / DSM 22778 / Grapes)</name>
    <dbReference type="NCBI Taxonomy" id="158190"/>
    <lineage>
        <taxon>Bacteria</taxon>
        <taxon>Pseudomonadati</taxon>
        <taxon>Spirochaetota</taxon>
        <taxon>Spirochaetia</taxon>
        <taxon>Spirochaetales</taxon>
        <taxon>Sphaerochaetaceae</taxon>
        <taxon>Sphaerochaeta</taxon>
    </lineage>
</organism>
<evidence type="ECO:0000256" key="1">
    <source>
        <dbReference type="ARBA" id="ARBA00002324"/>
    </source>
</evidence>
<dbReference type="HOGENOM" id="CLU_069765_3_1_12"/>
<keyword evidence="8 11" id="KW-0067">ATP-binding</keyword>
<dbReference type="GO" id="GO:0009435">
    <property type="term" value="P:NAD+ biosynthetic process"/>
    <property type="evidence" value="ECO:0007669"/>
    <property type="project" value="UniProtKB-UniRule"/>
</dbReference>
<sequence length="212" mass="24082">MASVVPTAMVGGSFDPVHLGHLHLVHTVLNATNYRRFVFVPVAQNNFKPQAQLASAKDRIAMLRLSFKAYRRLYPDDPPCELLLDECELHRGGVSYTYDTVKHLYLQYSIKGRLGLVMGDDLLPDLSKWHEFESLKELVSFVVIRRDATATVFKDYFVDLSYVDNAVFDDSSSKIRAACARLGEDEPLGDDIRSLMTKEVADYVQQNKLYRS</sequence>
<evidence type="ECO:0000313" key="13">
    <source>
        <dbReference type="EMBL" id="AEV30729.1"/>
    </source>
</evidence>
<keyword evidence="6 11" id="KW-0548">Nucleotidyltransferase</keyword>
<dbReference type="eggNOG" id="COG1057">
    <property type="taxonomic scope" value="Bacteria"/>
</dbReference>
<evidence type="ECO:0000256" key="2">
    <source>
        <dbReference type="ARBA" id="ARBA00005019"/>
    </source>
</evidence>
<dbReference type="AlphaFoldDB" id="G8QXT5"/>